<feature type="transmembrane region" description="Helical" evidence="7">
    <location>
        <begin position="169"/>
        <end position="190"/>
    </location>
</feature>
<feature type="compositionally biased region" description="Polar residues" evidence="6">
    <location>
        <begin position="535"/>
        <end position="544"/>
    </location>
</feature>
<dbReference type="AlphaFoldDB" id="A0A0K1EJD2"/>
<dbReference type="STRING" id="52.CMC5_051270"/>
<dbReference type="GO" id="GO:0005886">
    <property type="term" value="C:plasma membrane"/>
    <property type="evidence" value="ECO:0007669"/>
    <property type="project" value="UniProtKB-SubCell"/>
</dbReference>
<comment type="subcellular location">
    <subcellularLocation>
        <location evidence="1">Cell membrane</location>
        <topology evidence="1">Multi-pass membrane protein</topology>
    </subcellularLocation>
</comment>
<dbReference type="Pfam" id="PF01943">
    <property type="entry name" value="Polysacc_synt"/>
    <property type="match status" value="1"/>
</dbReference>
<evidence type="ECO:0000313" key="8">
    <source>
        <dbReference type="EMBL" id="AKT40970.1"/>
    </source>
</evidence>
<organism evidence="8 9">
    <name type="scientific">Chondromyces crocatus</name>
    <dbReference type="NCBI Taxonomy" id="52"/>
    <lineage>
        <taxon>Bacteria</taxon>
        <taxon>Pseudomonadati</taxon>
        <taxon>Myxococcota</taxon>
        <taxon>Polyangia</taxon>
        <taxon>Polyangiales</taxon>
        <taxon>Polyangiaceae</taxon>
        <taxon>Chondromyces</taxon>
    </lineage>
</organism>
<feature type="transmembrane region" description="Helical" evidence="7">
    <location>
        <begin position="210"/>
        <end position="227"/>
    </location>
</feature>
<gene>
    <name evidence="8" type="ORF">CMC5_051270</name>
</gene>
<feature type="transmembrane region" description="Helical" evidence="7">
    <location>
        <begin position="44"/>
        <end position="65"/>
    </location>
</feature>
<keyword evidence="2" id="KW-1003">Cell membrane</keyword>
<feature type="transmembrane region" description="Helical" evidence="7">
    <location>
        <begin position="85"/>
        <end position="106"/>
    </location>
</feature>
<feature type="transmembrane region" description="Helical" evidence="7">
    <location>
        <begin position="413"/>
        <end position="434"/>
    </location>
</feature>
<protein>
    <submittedName>
        <fullName evidence="8">Polysaccharide biosynthesis protein</fullName>
    </submittedName>
</protein>
<dbReference type="OrthoDB" id="5507611at2"/>
<proteinExistence type="predicted"/>
<dbReference type="InterPro" id="IPR050833">
    <property type="entry name" value="Poly_Biosynth_Transport"/>
</dbReference>
<evidence type="ECO:0000256" key="5">
    <source>
        <dbReference type="ARBA" id="ARBA00023136"/>
    </source>
</evidence>
<keyword evidence="3 7" id="KW-0812">Transmembrane</keyword>
<feature type="transmembrane region" description="Helical" evidence="7">
    <location>
        <begin position="289"/>
        <end position="317"/>
    </location>
</feature>
<evidence type="ECO:0000256" key="7">
    <source>
        <dbReference type="SAM" id="Phobius"/>
    </source>
</evidence>
<keyword evidence="9" id="KW-1185">Reference proteome</keyword>
<dbReference type="Proteomes" id="UP000067626">
    <property type="component" value="Chromosome"/>
</dbReference>
<feature type="region of interest" description="Disordered" evidence="6">
    <location>
        <begin position="473"/>
        <end position="544"/>
    </location>
</feature>
<evidence type="ECO:0000256" key="4">
    <source>
        <dbReference type="ARBA" id="ARBA00022989"/>
    </source>
</evidence>
<reference evidence="8 9" key="1">
    <citation type="submission" date="2015-07" db="EMBL/GenBank/DDBJ databases">
        <title>Genome analysis of myxobacterium Chondromyces crocatus Cm c5 reveals a high potential for natural compound synthesis and the genetic basis for the loss of fruiting body formation.</title>
        <authorList>
            <person name="Zaburannyi N."/>
            <person name="Bunk B."/>
            <person name="Maier J."/>
            <person name="Overmann J."/>
            <person name="Mueller R."/>
        </authorList>
    </citation>
    <scope>NUCLEOTIDE SEQUENCE [LARGE SCALE GENOMIC DNA]</scope>
    <source>
        <strain evidence="8 9">Cm c5</strain>
    </source>
</reference>
<keyword evidence="4 7" id="KW-1133">Transmembrane helix</keyword>
<accession>A0A0K1EJD2</accession>
<dbReference type="CDD" id="cd13128">
    <property type="entry name" value="MATE_Wzx_like"/>
    <property type="match status" value="1"/>
</dbReference>
<dbReference type="PANTHER" id="PTHR30250">
    <property type="entry name" value="PST FAMILY PREDICTED COLANIC ACID TRANSPORTER"/>
    <property type="match status" value="1"/>
</dbReference>
<name>A0A0K1EJD2_CHOCO</name>
<feature type="transmembrane region" description="Helical" evidence="7">
    <location>
        <begin position="385"/>
        <end position="406"/>
    </location>
</feature>
<evidence type="ECO:0000256" key="6">
    <source>
        <dbReference type="SAM" id="MobiDB-lite"/>
    </source>
</evidence>
<evidence type="ECO:0000256" key="3">
    <source>
        <dbReference type="ARBA" id="ARBA00022692"/>
    </source>
</evidence>
<dbReference type="EMBL" id="CP012159">
    <property type="protein sequence ID" value="AKT40970.1"/>
    <property type="molecule type" value="Genomic_DNA"/>
</dbReference>
<feature type="compositionally biased region" description="Low complexity" evidence="6">
    <location>
        <begin position="507"/>
        <end position="516"/>
    </location>
</feature>
<evidence type="ECO:0000256" key="1">
    <source>
        <dbReference type="ARBA" id="ARBA00004651"/>
    </source>
</evidence>
<keyword evidence="5 7" id="KW-0472">Membrane</keyword>
<dbReference type="RefSeq" id="WP_063796347.1">
    <property type="nucleotide sequence ID" value="NZ_CP012159.1"/>
</dbReference>
<sequence length="544" mass="56257">MRVGQRIALNTALMVGKQVFTAVLGVAFVGYLARQLGVAEWGELQASIALTSTVAVVAGIGVRGYLAREVAVRPETGAQHVGSALAIRGGMGAVLLAVTAVVALVAKPGLGATLIAIAAASQLATLLYNTVWLAFEAHERLQYIAYAELSARVIVIALAMGLLALGGGVIAAALALAVGNVLEFLVSYYFLRARFYRPVLRVGFPELLRVARLAIPIGLVGALLMALQQADRVLLRWLADEEAVGVYSAAWVLSEQFRLLPDVFLGAAFAAAVRLYVGDSKAFGGLYQNCMSAALLLGMPIAAGATLLAPDIILLVYGSRAGYGPAAGVLPLLMLQVPLAFAFQVASLPLLAARREVVLVKLLLAALVVNVLVDVALIPRYGARGAALGAMSATTISLVGCVWQTWRWVRLVVVRRVAAMAVATALMTAVAYGGRMIGGMWLAIAVGALSYAGLALALRAVSWEELRTLLRRQPPVSASPPSAPGSGSGSDAPQSVPGGGREVTGDAARGGPVSSARRSRPSAETGAEVLKAQGAPSTSTAPSI</sequence>
<dbReference type="InterPro" id="IPR002797">
    <property type="entry name" value="Polysacc_synth"/>
</dbReference>
<feature type="transmembrane region" description="Helical" evidence="7">
    <location>
        <begin position="329"/>
        <end position="351"/>
    </location>
</feature>
<evidence type="ECO:0000313" key="9">
    <source>
        <dbReference type="Proteomes" id="UP000067626"/>
    </source>
</evidence>
<feature type="transmembrane region" description="Helical" evidence="7">
    <location>
        <begin position="143"/>
        <end position="163"/>
    </location>
</feature>
<feature type="transmembrane region" description="Helical" evidence="7">
    <location>
        <begin position="12"/>
        <end position="32"/>
    </location>
</feature>
<feature type="transmembrane region" description="Helical" evidence="7">
    <location>
        <begin position="440"/>
        <end position="461"/>
    </location>
</feature>
<dbReference type="PANTHER" id="PTHR30250:SF11">
    <property type="entry name" value="O-ANTIGEN TRANSPORTER-RELATED"/>
    <property type="match status" value="1"/>
</dbReference>
<evidence type="ECO:0000256" key="2">
    <source>
        <dbReference type="ARBA" id="ARBA00022475"/>
    </source>
</evidence>
<feature type="transmembrane region" description="Helical" evidence="7">
    <location>
        <begin position="358"/>
        <end position="379"/>
    </location>
</feature>
<dbReference type="KEGG" id="ccro:CMC5_051270"/>
<feature type="transmembrane region" description="Helical" evidence="7">
    <location>
        <begin position="112"/>
        <end position="131"/>
    </location>
</feature>
<feature type="transmembrane region" description="Helical" evidence="7">
    <location>
        <begin position="259"/>
        <end position="277"/>
    </location>
</feature>